<name>A0A382HMQ8_9ZZZZ</name>
<feature type="non-terminal residue" evidence="1">
    <location>
        <position position="355"/>
    </location>
</feature>
<accession>A0A382HMQ8</accession>
<sequence>MNKMKSLFSSLLFLGFLFLESWAVAKPPFKYVWGTAHHILPETHSDESGYFSLCEGNNGRIYVGTAKYNHNAYLVEFDPVTAQQRIVVDAHKICGLNAKGYAAQAKFHTRNYVGHSGVIYAGTKQGYRKKGDDSKYLGGFLITYNPRNNTAHNLGMPYKKQGIADVVADESRGLAYVVTCEDQHWMLYDFATKKFTELGPMLTPYATTLMDAEGKAHSLTKDFHLATCDPATKKVAQRPIEIGGKPFVRENGSSIPTWNLAADGRTAWLILMNDASLISIDLSSRGKEVKGANHGLMLEGKHPDSRSALTIAPDGKIYTLISVQNTTGFGKGKLHHLCRYDSKKRRHEDLGVLAV</sequence>
<dbReference type="EMBL" id="UINC01061814">
    <property type="protein sequence ID" value="SVB87781.1"/>
    <property type="molecule type" value="Genomic_DNA"/>
</dbReference>
<evidence type="ECO:0008006" key="2">
    <source>
        <dbReference type="Google" id="ProtNLM"/>
    </source>
</evidence>
<gene>
    <name evidence="1" type="ORF">METZ01_LOCUS240635</name>
</gene>
<dbReference type="AlphaFoldDB" id="A0A382HMQ8"/>
<dbReference type="SUPFAM" id="SSF50969">
    <property type="entry name" value="YVTN repeat-like/Quinoprotein amine dehydrogenase"/>
    <property type="match status" value="1"/>
</dbReference>
<feature type="non-terminal residue" evidence="1">
    <location>
        <position position="1"/>
    </location>
</feature>
<proteinExistence type="predicted"/>
<evidence type="ECO:0000313" key="1">
    <source>
        <dbReference type="EMBL" id="SVB87781.1"/>
    </source>
</evidence>
<organism evidence="1">
    <name type="scientific">marine metagenome</name>
    <dbReference type="NCBI Taxonomy" id="408172"/>
    <lineage>
        <taxon>unclassified sequences</taxon>
        <taxon>metagenomes</taxon>
        <taxon>ecological metagenomes</taxon>
    </lineage>
</organism>
<protein>
    <recommendedName>
        <fullName evidence="2">SMP-30/Gluconolactonase/LRE-like region domain-containing protein</fullName>
    </recommendedName>
</protein>
<dbReference type="InterPro" id="IPR011044">
    <property type="entry name" value="Quino_amine_DH_bsu"/>
</dbReference>
<reference evidence="1" key="1">
    <citation type="submission" date="2018-05" db="EMBL/GenBank/DDBJ databases">
        <authorList>
            <person name="Lanie J.A."/>
            <person name="Ng W.-L."/>
            <person name="Kazmierczak K.M."/>
            <person name="Andrzejewski T.M."/>
            <person name="Davidsen T.M."/>
            <person name="Wayne K.J."/>
            <person name="Tettelin H."/>
            <person name="Glass J.I."/>
            <person name="Rusch D."/>
            <person name="Podicherti R."/>
            <person name="Tsui H.-C.T."/>
            <person name="Winkler M.E."/>
        </authorList>
    </citation>
    <scope>NUCLEOTIDE SEQUENCE</scope>
</reference>